<feature type="compositionally biased region" description="Pro residues" evidence="1">
    <location>
        <begin position="138"/>
        <end position="149"/>
    </location>
</feature>
<feature type="region of interest" description="Disordered" evidence="1">
    <location>
        <begin position="295"/>
        <end position="330"/>
    </location>
</feature>
<accession>A0ABN7AP49</accession>
<dbReference type="Proteomes" id="UP001307889">
    <property type="component" value="Chromosome 4"/>
</dbReference>
<evidence type="ECO:0000256" key="1">
    <source>
        <dbReference type="SAM" id="MobiDB-lite"/>
    </source>
</evidence>
<feature type="region of interest" description="Disordered" evidence="1">
    <location>
        <begin position="59"/>
        <end position="260"/>
    </location>
</feature>
<protein>
    <submittedName>
        <fullName evidence="2">Uncharacterized protein</fullName>
    </submittedName>
</protein>
<evidence type="ECO:0000313" key="2">
    <source>
        <dbReference type="EMBL" id="BES93996.1"/>
    </source>
</evidence>
<feature type="compositionally biased region" description="Pro residues" evidence="1">
    <location>
        <begin position="216"/>
        <end position="227"/>
    </location>
</feature>
<feature type="compositionally biased region" description="Basic and acidic residues" evidence="1">
    <location>
        <begin position="314"/>
        <end position="326"/>
    </location>
</feature>
<gene>
    <name evidence="2" type="ORF">NTJ_06805</name>
</gene>
<organism evidence="2 3">
    <name type="scientific">Nesidiocoris tenuis</name>
    <dbReference type="NCBI Taxonomy" id="355587"/>
    <lineage>
        <taxon>Eukaryota</taxon>
        <taxon>Metazoa</taxon>
        <taxon>Ecdysozoa</taxon>
        <taxon>Arthropoda</taxon>
        <taxon>Hexapoda</taxon>
        <taxon>Insecta</taxon>
        <taxon>Pterygota</taxon>
        <taxon>Neoptera</taxon>
        <taxon>Paraneoptera</taxon>
        <taxon>Hemiptera</taxon>
        <taxon>Heteroptera</taxon>
        <taxon>Panheteroptera</taxon>
        <taxon>Cimicomorpha</taxon>
        <taxon>Miridae</taxon>
        <taxon>Dicyphina</taxon>
        <taxon>Nesidiocoris</taxon>
    </lineage>
</organism>
<sequence>MLRKAHSHSPQAIESRTEHRHITLFWYPTKLSCEMKSLVNILPLLAFVWSFELPESAEHRSPTIPDYRAPSRQVRSPEPVKHVNRPGGPVLQLPPRIPSTLPVFPPNGGQWPKTPKGNRFRRSPRTPLWSRDENLFPKPSPTFPRPPKNPPRHARSPEPSPFVSRPNQGRPMISLPPGVNPTFPKNGGQWPEAYNGHRGRRSSQSIRRRDDALFPRPSPTFPNPPKYPTRYVRSPQPEPFVDRPNRGGSGSVLRLPPGVNPTFPKNGGQWPEAYNGHRGRRSPQLQFIRRDDLLFPTPSPTFPNPPEYPTRHVRSPEPEPFVDRPTRGGSVLRLPPGVNPTFPKNGGQWPDAYNNMNGPRYGRSILVPEPDVDRPNIARIVQKLPPVLSPTIPRNDVEAFRGL</sequence>
<name>A0ABN7AP49_9HEMI</name>
<evidence type="ECO:0000313" key="3">
    <source>
        <dbReference type="Proteomes" id="UP001307889"/>
    </source>
</evidence>
<proteinExistence type="predicted"/>
<dbReference type="EMBL" id="AP028912">
    <property type="protein sequence ID" value="BES93996.1"/>
    <property type="molecule type" value="Genomic_DNA"/>
</dbReference>
<feature type="compositionally biased region" description="Pro residues" evidence="1">
    <location>
        <begin position="297"/>
        <end position="308"/>
    </location>
</feature>
<keyword evidence="3" id="KW-1185">Reference proteome</keyword>
<reference evidence="2 3" key="1">
    <citation type="submission" date="2023-09" db="EMBL/GenBank/DDBJ databases">
        <title>Nesidiocoris tenuis whole genome shotgun sequence.</title>
        <authorList>
            <person name="Shibata T."/>
            <person name="Shimoda M."/>
            <person name="Kobayashi T."/>
            <person name="Uehara T."/>
        </authorList>
    </citation>
    <scope>NUCLEOTIDE SEQUENCE [LARGE SCALE GENOMIC DNA]</scope>
    <source>
        <strain evidence="2 3">Japan</strain>
    </source>
</reference>